<dbReference type="EMBL" id="NMUH01004683">
    <property type="protein sequence ID" value="MQM10469.1"/>
    <property type="molecule type" value="Genomic_DNA"/>
</dbReference>
<sequence length="126" mass="14127">MGAICCCPCEEEFEEYTHASSFSYRHCICLRHFFHRLLSGPDLQTSWLNLLFPLHSSKSVAIISVPFALLHNLFSWQLSPNPWGTPLAPTGLGHVSDDVSLSETYRLVPRSPSYDTDPRTSPVSCT</sequence>
<dbReference type="Proteomes" id="UP000652761">
    <property type="component" value="Unassembled WGS sequence"/>
</dbReference>
<name>A0A843WKX0_COLES</name>
<protein>
    <submittedName>
        <fullName evidence="1">Uncharacterized protein</fullName>
    </submittedName>
</protein>
<dbReference type="AlphaFoldDB" id="A0A843WKX0"/>
<feature type="non-terminal residue" evidence="1">
    <location>
        <position position="1"/>
    </location>
</feature>
<gene>
    <name evidence="1" type="ORF">Taro_043372</name>
</gene>
<evidence type="ECO:0000313" key="1">
    <source>
        <dbReference type="EMBL" id="MQM10469.1"/>
    </source>
</evidence>
<organism evidence="1 2">
    <name type="scientific">Colocasia esculenta</name>
    <name type="common">Wild taro</name>
    <name type="synonym">Arum esculentum</name>
    <dbReference type="NCBI Taxonomy" id="4460"/>
    <lineage>
        <taxon>Eukaryota</taxon>
        <taxon>Viridiplantae</taxon>
        <taxon>Streptophyta</taxon>
        <taxon>Embryophyta</taxon>
        <taxon>Tracheophyta</taxon>
        <taxon>Spermatophyta</taxon>
        <taxon>Magnoliopsida</taxon>
        <taxon>Liliopsida</taxon>
        <taxon>Araceae</taxon>
        <taxon>Aroideae</taxon>
        <taxon>Colocasieae</taxon>
        <taxon>Colocasia</taxon>
    </lineage>
</organism>
<reference evidence="1" key="1">
    <citation type="submission" date="2017-07" db="EMBL/GenBank/DDBJ databases">
        <title>Taro Niue Genome Assembly and Annotation.</title>
        <authorList>
            <person name="Atibalentja N."/>
            <person name="Keating K."/>
            <person name="Fields C.J."/>
        </authorList>
    </citation>
    <scope>NUCLEOTIDE SEQUENCE</scope>
    <source>
        <strain evidence="1">Niue_2</strain>
        <tissue evidence="1">Leaf</tissue>
    </source>
</reference>
<keyword evidence="2" id="KW-1185">Reference proteome</keyword>
<evidence type="ECO:0000313" key="2">
    <source>
        <dbReference type="Proteomes" id="UP000652761"/>
    </source>
</evidence>
<proteinExistence type="predicted"/>
<accession>A0A843WKX0</accession>
<comment type="caution">
    <text evidence="1">The sequence shown here is derived from an EMBL/GenBank/DDBJ whole genome shotgun (WGS) entry which is preliminary data.</text>
</comment>
<dbReference type="OrthoDB" id="8062037at2759"/>